<organism evidence="1 2">
    <name type="scientific">Kangiella koreensis (strain DSM 16069 / JCM 12317 / KCTC 12182 / SW-125)</name>
    <dbReference type="NCBI Taxonomy" id="523791"/>
    <lineage>
        <taxon>Bacteria</taxon>
        <taxon>Pseudomonadati</taxon>
        <taxon>Pseudomonadota</taxon>
        <taxon>Gammaproteobacteria</taxon>
        <taxon>Kangiellales</taxon>
        <taxon>Kangiellaceae</taxon>
        <taxon>Kangiella</taxon>
    </lineage>
</organism>
<dbReference type="Proteomes" id="UP000001231">
    <property type="component" value="Chromosome"/>
</dbReference>
<accession>C7RCR1</accession>
<evidence type="ECO:0000313" key="1">
    <source>
        <dbReference type="EMBL" id="ACV27053.1"/>
    </source>
</evidence>
<dbReference type="EMBL" id="CP001707">
    <property type="protein sequence ID" value="ACV27053.1"/>
    <property type="molecule type" value="Genomic_DNA"/>
</dbReference>
<keyword evidence="2" id="KW-1185">Reference proteome</keyword>
<dbReference type="KEGG" id="kko:Kkor_1641"/>
<sequence length="82" mass="9387">MSIAETIKQQLLEMEQQVEEEKLFLIGYLIPMVDLIPADDLSDDEWFAEFALFVEDAVEADGLADRDVELLSELLDELQPQD</sequence>
<reference evidence="1 2" key="1">
    <citation type="journal article" date="2009" name="Stand. Genomic Sci.">
        <title>Complete genome sequence of Kangiella koreensis type strain (SW-125).</title>
        <authorList>
            <person name="Han C."/>
            <person name="Sikorski J."/>
            <person name="Lapidus A."/>
            <person name="Nolan M."/>
            <person name="Glavina Del Rio T."/>
            <person name="Tice H."/>
            <person name="Cheng J.F."/>
            <person name="Lucas S."/>
            <person name="Chen F."/>
            <person name="Copeland A."/>
            <person name="Ivanova N."/>
            <person name="Mavromatis K."/>
            <person name="Ovchinnikova G."/>
            <person name="Pati A."/>
            <person name="Bruce D."/>
            <person name="Goodwin L."/>
            <person name="Pitluck S."/>
            <person name="Chen A."/>
            <person name="Palaniappan K."/>
            <person name="Land M."/>
            <person name="Hauser L."/>
            <person name="Chang Y.J."/>
            <person name="Jeffries C.D."/>
            <person name="Chain P."/>
            <person name="Saunders E."/>
            <person name="Brettin T."/>
            <person name="Goker M."/>
            <person name="Tindall B.J."/>
            <person name="Bristow J."/>
            <person name="Eisen J.A."/>
            <person name="Markowitz V."/>
            <person name="Hugenholtz P."/>
            <person name="Kyrpides N.C."/>
            <person name="Klenk H.P."/>
            <person name="Detter J.C."/>
        </authorList>
    </citation>
    <scope>NUCLEOTIDE SEQUENCE [LARGE SCALE GENOMIC DNA]</scope>
    <source>
        <strain evidence="2">DSM 16069 / KCTC 12182 / SW-125</strain>
    </source>
</reference>
<protein>
    <submittedName>
        <fullName evidence="1">Uncharacterized protein</fullName>
    </submittedName>
</protein>
<dbReference type="HOGENOM" id="CLU_2585036_0_0_6"/>
<dbReference type="STRING" id="523791.Kkor_1641"/>
<proteinExistence type="predicted"/>
<dbReference type="AlphaFoldDB" id="C7RCR1"/>
<evidence type="ECO:0000313" key="2">
    <source>
        <dbReference type="Proteomes" id="UP000001231"/>
    </source>
</evidence>
<gene>
    <name evidence="1" type="ordered locus">Kkor_1641</name>
</gene>
<dbReference type="RefSeq" id="WP_015780659.1">
    <property type="nucleotide sequence ID" value="NC_013166.1"/>
</dbReference>
<name>C7RCR1_KANKD</name>
<dbReference type="InParanoid" id="C7RCR1"/>